<sequence>MSIKVKKISLHNVKSFKGYKDFDFDEGDNIFAVSGRNGSGKTTILKSLVLFQKAFFVKYCDCNKYRDDFEREVFKFLSENHSSIKIILNIDGKDRSFFLKRRQDGPFLWDVGGAQHCIDDLGRFWNSSNPSSLILFIDASKSFSEDSVSHQSIGVSKVRPVDLLIESIFYPDRVFSNTYQRLVNDYISDRLVPLKPDRLLYYKVASKLFNDLIPEVELSNFSGKHKDNEFVLLGKGNRNIKQSPYDIRDFSSGEKALFCSMVYLCISASIGILIVDEPENHFHEELLIRFSNALEEFSTKGHLVEKLKGLDVNRQIKSEWIRNVYGEHKVDQIFYLTHSKPLIYKIFSTGKNYYIDGEMKPLVKSKAEDSLREMGLSTVYNKILFVEGKGDASFLESVVSDLNVRIKVLGSCQAVCDAFEKLSLVEQDIHDSIYCFMIDRDGKDDDYFKGLRKKSPKFYDNSFIVLDKHEFENYFLDEKLLVHCYNMLDDLGDGIDEGQVKKDIVEEIDRSKYILLRKESALRLQYIAKEFLLERISGREAPLDDIGKYKEHIEEFFFQEDCIEAFKSVLLDEHKAIFDKYSGLSEGELFDNCDGKKVLSGILNLYSKKLEVKTSKLKRVVHTEAKKDHKFIASNLIGRIQDVFS</sequence>
<dbReference type="Pfam" id="PF13476">
    <property type="entry name" value="AAA_23"/>
    <property type="match status" value="1"/>
</dbReference>
<evidence type="ECO:0000313" key="3">
    <source>
        <dbReference type="Proteomes" id="UP000640333"/>
    </source>
</evidence>
<dbReference type="PANTHER" id="PTHR43581:SF2">
    <property type="entry name" value="EXCINUCLEASE ATPASE SUBUNIT"/>
    <property type="match status" value="1"/>
</dbReference>
<evidence type="ECO:0000259" key="1">
    <source>
        <dbReference type="SMART" id="SM00382"/>
    </source>
</evidence>
<dbReference type="InterPro" id="IPR027417">
    <property type="entry name" value="P-loop_NTPase"/>
</dbReference>
<dbReference type="InterPro" id="IPR003593">
    <property type="entry name" value="AAA+_ATPase"/>
</dbReference>
<comment type="caution">
    <text evidence="2">The sequence shown here is derived from an EMBL/GenBank/DDBJ whole genome shotgun (WGS) entry which is preliminary data.</text>
</comment>
<dbReference type="InterPro" id="IPR051396">
    <property type="entry name" value="Bact_Antivir_Def_Nuclease"/>
</dbReference>
<feature type="domain" description="AAA+ ATPase" evidence="1">
    <location>
        <begin position="27"/>
        <end position="358"/>
    </location>
</feature>
<dbReference type="RefSeq" id="WP_193954397.1">
    <property type="nucleotide sequence ID" value="NZ_JADEYS010000017.1"/>
</dbReference>
<evidence type="ECO:0000313" key="2">
    <source>
        <dbReference type="EMBL" id="MBE9398703.1"/>
    </source>
</evidence>
<dbReference type="PANTHER" id="PTHR43581">
    <property type="entry name" value="ATP/GTP PHOSPHATASE"/>
    <property type="match status" value="1"/>
</dbReference>
<dbReference type="AlphaFoldDB" id="A0A8J7JZE8"/>
<dbReference type="Gene3D" id="3.40.50.300">
    <property type="entry name" value="P-loop containing nucleotide triphosphate hydrolases"/>
    <property type="match status" value="2"/>
</dbReference>
<organism evidence="2 3">
    <name type="scientific">Pontibacterium sinense</name>
    <dbReference type="NCBI Taxonomy" id="2781979"/>
    <lineage>
        <taxon>Bacteria</taxon>
        <taxon>Pseudomonadati</taxon>
        <taxon>Pseudomonadota</taxon>
        <taxon>Gammaproteobacteria</taxon>
        <taxon>Oceanospirillales</taxon>
        <taxon>Oceanospirillaceae</taxon>
        <taxon>Pontibacterium</taxon>
    </lineage>
</organism>
<dbReference type="GO" id="GO:0016887">
    <property type="term" value="F:ATP hydrolysis activity"/>
    <property type="evidence" value="ECO:0007669"/>
    <property type="project" value="InterPro"/>
</dbReference>
<protein>
    <submittedName>
        <fullName evidence="2">AAA family ATPase</fullName>
    </submittedName>
</protein>
<dbReference type="EMBL" id="JADEYS010000017">
    <property type="protein sequence ID" value="MBE9398703.1"/>
    <property type="molecule type" value="Genomic_DNA"/>
</dbReference>
<dbReference type="InterPro" id="IPR038729">
    <property type="entry name" value="Rad50/SbcC_AAA"/>
</dbReference>
<name>A0A8J7JZE8_9GAMM</name>
<gene>
    <name evidence="2" type="ORF">IOQ59_15700</name>
</gene>
<proteinExistence type="predicted"/>
<dbReference type="SUPFAM" id="SSF52540">
    <property type="entry name" value="P-loop containing nucleoside triphosphate hydrolases"/>
    <property type="match status" value="1"/>
</dbReference>
<dbReference type="Proteomes" id="UP000640333">
    <property type="component" value="Unassembled WGS sequence"/>
</dbReference>
<dbReference type="GO" id="GO:0006302">
    <property type="term" value="P:double-strand break repair"/>
    <property type="evidence" value="ECO:0007669"/>
    <property type="project" value="InterPro"/>
</dbReference>
<accession>A0A8J7JZE8</accession>
<reference evidence="2" key="1">
    <citation type="submission" date="2020-10" db="EMBL/GenBank/DDBJ databases">
        <title>Bacterium isolated from coastal waters sediment.</title>
        <authorList>
            <person name="Chen R.-J."/>
            <person name="Lu D.-C."/>
            <person name="Zhu K.-L."/>
            <person name="Du Z.-J."/>
        </authorList>
    </citation>
    <scope>NUCLEOTIDE SEQUENCE</scope>
    <source>
        <strain evidence="2">N1Y112</strain>
    </source>
</reference>
<dbReference type="SMART" id="SM00382">
    <property type="entry name" value="AAA"/>
    <property type="match status" value="1"/>
</dbReference>
<keyword evidence="3" id="KW-1185">Reference proteome</keyword>